<dbReference type="AlphaFoldDB" id="A0A0R2NSS1"/>
<evidence type="ECO:0000313" key="7">
    <source>
        <dbReference type="EMBL" id="KRO27922.1"/>
    </source>
</evidence>
<keyword evidence="2 5" id="KW-0812">Transmembrane</keyword>
<dbReference type="GO" id="GO:0022857">
    <property type="term" value="F:transmembrane transporter activity"/>
    <property type="evidence" value="ECO:0007669"/>
    <property type="project" value="InterPro"/>
</dbReference>
<dbReference type="GO" id="GO:0005886">
    <property type="term" value="C:plasma membrane"/>
    <property type="evidence" value="ECO:0007669"/>
    <property type="project" value="UniProtKB-SubCell"/>
</dbReference>
<feature type="transmembrane region" description="Helical" evidence="5">
    <location>
        <begin position="82"/>
        <end position="101"/>
    </location>
</feature>
<feature type="transmembrane region" description="Helical" evidence="5">
    <location>
        <begin position="107"/>
        <end position="128"/>
    </location>
</feature>
<name>A0A0R2NSS1_9ACTN</name>
<evidence type="ECO:0000259" key="6">
    <source>
        <dbReference type="PROSITE" id="PS50850"/>
    </source>
</evidence>
<organism evidence="7 8">
    <name type="scientific">Actinobacteria bacterium BACL2 MAG-120802-bin41</name>
    <dbReference type="NCBI Taxonomy" id="1655568"/>
    <lineage>
        <taxon>Bacteria</taxon>
        <taxon>Bacillati</taxon>
        <taxon>Actinomycetota</taxon>
        <taxon>Actinomycetes</taxon>
        <taxon>Actinomycetes incertae sedis</taxon>
        <taxon>ac1 cluster</taxon>
    </lineage>
</organism>
<feature type="transmembrane region" description="Helical" evidence="5">
    <location>
        <begin position="236"/>
        <end position="259"/>
    </location>
</feature>
<gene>
    <name evidence="7" type="ORF">ABR60_06195</name>
</gene>
<feature type="transmembrane region" description="Helical" evidence="5">
    <location>
        <begin position="140"/>
        <end position="165"/>
    </location>
</feature>
<dbReference type="Gene3D" id="1.20.1250.20">
    <property type="entry name" value="MFS general substrate transporter like domains"/>
    <property type="match status" value="2"/>
</dbReference>
<protein>
    <submittedName>
        <fullName evidence="7">MFS transporter</fullName>
    </submittedName>
</protein>
<evidence type="ECO:0000256" key="1">
    <source>
        <dbReference type="ARBA" id="ARBA00004651"/>
    </source>
</evidence>
<dbReference type="Pfam" id="PF07690">
    <property type="entry name" value="MFS_1"/>
    <property type="match status" value="1"/>
</dbReference>
<evidence type="ECO:0000313" key="8">
    <source>
        <dbReference type="Proteomes" id="UP000053941"/>
    </source>
</evidence>
<evidence type="ECO:0000256" key="4">
    <source>
        <dbReference type="ARBA" id="ARBA00023136"/>
    </source>
</evidence>
<dbReference type="CDD" id="cd17355">
    <property type="entry name" value="MFS_YcxA_like"/>
    <property type="match status" value="1"/>
</dbReference>
<dbReference type="PANTHER" id="PTHR11360">
    <property type="entry name" value="MONOCARBOXYLATE TRANSPORTER"/>
    <property type="match status" value="1"/>
</dbReference>
<feature type="transmembrane region" description="Helical" evidence="5">
    <location>
        <begin position="300"/>
        <end position="322"/>
    </location>
</feature>
<comment type="caution">
    <text evidence="7">The sequence shown here is derived from an EMBL/GenBank/DDBJ whole genome shotgun (WGS) entry which is preliminary data.</text>
</comment>
<evidence type="ECO:0000256" key="2">
    <source>
        <dbReference type="ARBA" id="ARBA00022692"/>
    </source>
</evidence>
<proteinExistence type="predicted"/>
<feature type="transmembrane region" description="Helical" evidence="5">
    <location>
        <begin position="171"/>
        <end position="191"/>
    </location>
</feature>
<evidence type="ECO:0000256" key="5">
    <source>
        <dbReference type="SAM" id="Phobius"/>
    </source>
</evidence>
<dbReference type="InterPro" id="IPR011701">
    <property type="entry name" value="MFS"/>
</dbReference>
<dbReference type="InterPro" id="IPR020846">
    <property type="entry name" value="MFS_dom"/>
</dbReference>
<feature type="transmembrane region" description="Helical" evidence="5">
    <location>
        <begin position="271"/>
        <end position="293"/>
    </location>
</feature>
<dbReference type="EMBL" id="LIAS01000236">
    <property type="protein sequence ID" value="KRO27922.1"/>
    <property type="molecule type" value="Genomic_DNA"/>
</dbReference>
<feature type="transmembrane region" description="Helical" evidence="5">
    <location>
        <begin position="12"/>
        <end position="30"/>
    </location>
</feature>
<feature type="transmembrane region" description="Helical" evidence="5">
    <location>
        <begin position="50"/>
        <end position="70"/>
    </location>
</feature>
<keyword evidence="4 5" id="KW-0472">Membrane</keyword>
<feature type="transmembrane region" description="Helical" evidence="5">
    <location>
        <begin position="363"/>
        <end position="385"/>
    </location>
</feature>
<sequence length="427" mass="46293">MASETPRTLKYWPWIVVAVTFLALLGAAAFRSTISLLFEPMESEFGWDRTVVSVAIGVNLFFYGITAPFAATLMERFSIRRVATFALALVAVGSSLAVAFPTPLGLILTWGVLVGFATGCLALVFASLVAGRWFHRHRGVITGVFSAAYATGSLIFLPLLSFVLTENGWRVTAFTVAGLALFIMIIFGILFRNNPSEVGLRPFGLATETPIEESKGPLTAADNLRLLIKVSRTKPFLILAGTFFICGWTTNGLIGTHFIPATHDHGMPVTTAAGLLALIGVFDFIGTILSGWLSDRFNPVVLLAIYYGLRGIALFTVPFLLGPTVEPPMFFFVVFYGLDWIATVPPTIELCRRYFGLQQSGVVFGWVFATHMIGAGVASIFAGIIRGIQGTYLIAWITAAVLCLIATAAVWTMRRDPEATRSPLNSE</sequence>
<feature type="domain" description="Major facilitator superfamily (MFS) profile" evidence="6">
    <location>
        <begin position="15"/>
        <end position="418"/>
    </location>
</feature>
<accession>A0A0R2NSS1</accession>
<comment type="subcellular location">
    <subcellularLocation>
        <location evidence="1">Cell membrane</location>
        <topology evidence="1">Multi-pass membrane protein</topology>
    </subcellularLocation>
</comment>
<dbReference type="Proteomes" id="UP000053941">
    <property type="component" value="Unassembled WGS sequence"/>
</dbReference>
<dbReference type="InterPro" id="IPR050327">
    <property type="entry name" value="Proton-linked_MCT"/>
</dbReference>
<dbReference type="InterPro" id="IPR036259">
    <property type="entry name" value="MFS_trans_sf"/>
</dbReference>
<keyword evidence="3 5" id="KW-1133">Transmembrane helix</keyword>
<evidence type="ECO:0000256" key="3">
    <source>
        <dbReference type="ARBA" id="ARBA00022989"/>
    </source>
</evidence>
<feature type="transmembrane region" description="Helical" evidence="5">
    <location>
        <begin position="391"/>
        <end position="411"/>
    </location>
</feature>
<reference evidence="7 8" key="1">
    <citation type="submission" date="2015-10" db="EMBL/GenBank/DDBJ databases">
        <title>Metagenome-Assembled Genomes uncover a global brackish microbiome.</title>
        <authorList>
            <person name="Hugerth L.W."/>
            <person name="Larsson J."/>
            <person name="Alneberg J."/>
            <person name="Lindh M.V."/>
            <person name="Legrand C."/>
            <person name="Pinhassi J."/>
            <person name="Andersson A.F."/>
        </authorList>
    </citation>
    <scope>NUCLEOTIDE SEQUENCE [LARGE SCALE GENOMIC DNA]</scope>
    <source>
        <strain evidence="7">BACL2 MAG-120802-bin41</strain>
    </source>
</reference>
<dbReference type="PROSITE" id="PS50850">
    <property type="entry name" value="MFS"/>
    <property type="match status" value="1"/>
</dbReference>
<dbReference type="SUPFAM" id="SSF103473">
    <property type="entry name" value="MFS general substrate transporter"/>
    <property type="match status" value="1"/>
</dbReference>
<dbReference type="PANTHER" id="PTHR11360:SF284">
    <property type="entry name" value="EG:103B4.3 PROTEIN-RELATED"/>
    <property type="match status" value="1"/>
</dbReference>